<evidence type="ECO:0000256" key="1">
    <source>
        <dbReference type="ARBA" id="ARBA00006139"/>
    </source>
</evidence>
<evidence type="ECO:0000256" key="7">
    <source>
        <dbReference type="ARBA" id="ARBA00022989"/>
    </source>
</evidence>
<evidence type="ECO:0000313" key="11">
    <source>
        <dbReference type="EMBL" id="MDF0707133.1"/>
    </source>
</evidence>
<keyword evidence="5 9" id="KW-0064">Aspartyl protease</keyword>
<dbReference type="NCBIfam" id="NF011369">
    <property type="entry name" value="PRK14788.1"/>
    <property type="match status" value="1"/>
</dbReference>
<dbReference type="GO" id="GO:0004190">
    <property type="term" value="F:aspartic-type endopeptidase activity"/>
    <property type="evidence" value="ECO:0007669"/>
    <property type="project" value="UniProtKB-EC"/>
</dbReference>
<feature type="transmembrane region" description="Helical" evidence="9">
    <location>
        <begin position="7"/>
        <end position="24"/>
    </location>
</feature>
<evidence type="ECO:0000256" key="10">
    <source>
        <dbReference type="RuleBase" id="RU004181"/>
    </source>
</evidence>
<dbReference type="RefSeq" id="WP_275649164.1">
    <property type="nucleotide sequence ID" value="NZ_JARFVA010000002.1"/>
</dbReference>
<evidence type="ECO:0000313" key="12">
    <source>
        <dbReference type="Proteomes" id="UP001217083"/>
    </source>
</evidence>
<dbReference type="PANTHER" id="PTHR33695:SF1">
    <property type="entry name" value="LIPOPROTEIN SIGNAL PEPTIDASE"/>
    <property type="match status" value="1"/>
</dbReference>
<keyword evidence="2 9" id="KW-1003">Cell membrane</keyword>
<dbReference type="Proteomes" id="UP001217083">
    <property type="component" value="Unassembled WGS sequence"/>
</dbReference>
<comment type="caution">
    <text evidence="11">The sequence shown here is derived from an EMBL/GenBank/DDBJ whole genome shotgun (WGS) entry which is preliminary data.</text>
</comment>
<keyword evidence="8 9" id="KW-0472">Membrane</keyword>
<evidence type="ECO:0000256" key="5">
    <source>
        <dbReference type="ARBA" id="ARBA00022750"/>
    </source>
</evidence>
<feature type="transmembrane region" description="Helical" evidence="9">
    <location>
        <begin position="178"/>
        <end position="196"/>
    </location>
</feature>
<dbReference type="PANTHER" id="PTHR33695">
    <property type="entry name" value="LIPOPROTEIN SIGNAL PEPTIDASE"/>
    <property type="match status" value="1"/>
</dbReference>
<keyword evidence="11" id="KW-0449">Lipoprotein</keyword>
<sequence>MNLKKSLIIIIVILLIDQISKIYIKTSFILGEAHEVSSWFKILFIENEGAAWGTKLSDILPISESVGKLILTIFRIFAVFGIGYWLWDIIKKQSPRTLILAVSLIFAGAVGNIIDSVFYGIIFDHSNGQVATLFANEPYGSLFHGKVVDMLYFPMVDTTWPDWVPSLGGKRFRFFEPVFNIADTAISTGVGILIVFNKKAFPKKEEADNQNS</sequence>
<keyword evidence="4 9" id="KW-0812">Transmembrane</keyword>
<feature type="active site" evidence="9">
    <location>
        <position position="149"/>
    </location>
</feature>
<keyword evidence="3 9" id="KW-0645">Protease</keyword>
<feature type="transmembrane region" description="Helical" evidence="9">
    <location>
        <begin position="99"/>
        <end position="122"/>
    </location>
</feature>
<evidence type="ECO:0000256" key="6">
    <source>
        <dbReference type="ARBA" id="ARBA00022801"/>
    </source>
</evidence>
<comment type="pathway">
    <text evidence="9">Protein modification; lipoprotein biosynthesis (signal peptide cleavage).</text>
</comment>
<keyword evidence="12" id="KW-1185">Reference proteome</keyword>
<name>A0ABT5XML5_9FLAO</name>
<dbReference type="HAMAP" id="MF_00161">
    <property type="entry name" value="LspA"/>
    <property type="match status" value="1"/>
</dbReference>
<evidence type="ECO:0000256" key="2">
    <source>
        <dbReference type="ARBA" id="ARBA00022475"/>
    </source>
</evidence>
<dbReference type="EMBL" id="JARFVA010000002">
    <property type="protein sequence ID" value="MDF0707133.1"/>
    <property type="molecule type" value="Genomic_DNA"/>
</dbReference>
<evidence type="ECO:0000256" key="9">
    <source>
        <dbReference type="HAMAP-Rule" id="MF_00161"/>
    </source>
</evidence>
<proteinExistence type="inferred from homology"/>
<dbReference type="EC" id="3.4.23.36" evidence="9"/>
<dbReference type="Pfam" id="PF01252">
    <property type="entry name" value="Peptidase_A8"/>
    <property type="match status" value="1"/>
</dbReference>
<comment type="subcellular location">
    <subcellularLocation>
        <location evidence="9">Cell membrane</location>
        <topology evidence="9">Multi-pass membrane protein</topology>
    </subcellularLocation>
</comment>
<evidence type="ECO:0000256" key="4">
    <source>
        <dbReference type="ARBA" id="ARBA00022692"/>
    </source>
</evidence>
<reference evidence="11 12" key="1">
    <citation type="submission" date="2023-03" db="EMBL/GenBank/DDBJ databases">
        <title>Muricauda XX sp. nov. and Muricauda XXX sp. nov., two novel species isolated from Okinawa Trough.</title>
        <authorList>
            <person name="Cao W."/>
            <person name="Deng X."/>
        </authorList>
    </citation>
    <scope>NUCLEOTIDE SEQUENCE [LARGE SCALE GENOMIC DNA]</scope>
    <source>
        <strain evidence="11 12">81s02</strain>
    </source>
</reference>
<evidence type="ECO:0000256" key="8">
    <source>
        <dbReference type="ARBA" id="ARBA00023136"/>
    </source>
</evidence>
<comment type="function">
    <text evidence="9">This protein specifically catalyzes the removal of signal peptides from prolipoproteins.</text>
</comment>
<comment type="similarity">
    <text evidence="1 9 10">Belongs to the peptidase A8 family.</text>
</comment>
<keyword evidence="6 9" id="KW-0378">Hydrolase</keyword>
<feature type="transmembrane region" description="Helical" evidence="9">
    <location>
        <begin position="69"/>
        <end position="87"/>
    </location>
</feature>
<feature type="active site" evidence="9">
    <location>
        <position position="183"/>
    </location>
</feature>
<comment type="catalytic activity">
    <reaction evidence="9">
        <text>Release of signal peptides from bacterial membrane prolipoproteins. Hydrolyzes -Xaa-Yaa-Zaa-|-(S,diacylglyceryl)Cys-, in which Xaa is hydrophobic (preferably Leu), and Yaa (Ala or Ser) and Zaa (Gly or Ala) have small, neutral side chains.</text>
        <dbReference type="EC" id="3.4.23.36"/>
    </reaction>
</comment>
<gene>
    <name evidence="9" type="primary">lspA</name>
    <name evidence="11" type="ORF">PY091_07890</name>
</gene>
<organism evidence="11 12">
    <name type="scientific">Flagellimonas okinawensis</name>
    <dbReference type="NCBI Taxonomy" id="3031324"/>
    <lineage>
        <taxon>Bacteria</taxon>
        <taxon>Pseudomonadati</taxon>
        <taxon>Bacteroidota</taxon>
        <taxon>Flavobacteriia</taxon>
        <taxon>Flavobacteriales</taxon>
        <taxon>Flavobacteriaceae</taxon>
        <taxon>Flagellimonas</taxon>
    </lineage>
</organism>
<keyword evidence="7 9" id="KW-1133">Transmembrane helix</keyword>
<protein>
    <recommendedName>
        <fullName evidence="9">Lipoprotein signal peptidase</fullName>
        <ecNumber evidence="9">3.4.23.36</ecNumber>
    </recommendedName>
    <alternativeName>
        <fullName evidence="9">Prolipoprotein signal peptidase</fullName>
    </alternativeName>
    <alternativeName>
        <fullName evidence="9">Signal peptidase II</fullName>
        <shortName evidence="9">SPase II</shortName>
    </alternativeName>
</protein>
<dbReference type="InterPro" id="IPR001872">
    <property type="entry name" value="Peptidase_A8"/>
</dbReference>
<dbReference type="PRINTS" id="PR00781">
    <property type="entry name" value="LIPOSIGPTASE"/>
</dbReference>
<accession>A0ABT5XML5</accession>
<evidence type="ECO:0000256" key="3">
    <source>
        <dbReference type="ARBA" id="ARBA00022670"/>
    </source>
</evidence>